<comment type="caution">
    <text evidence="13">The sequence shown here is derived from an EMBL/GenBank/DDBJ whole genome shotgun (WGS) entry which is preliminary data.</text>
</comment>
<evidence type="ECO:0000256" key="7">
    <source>
        <dbReference type="ARBA" id="ARBA00022927"/>
    </source>
</evidence>
<dbReference type="Gene3D" id="3.30.1150.10">
    <property type="match status" value="1"/>
</dbReference>
<proteinExistence type="inferred from homology"/>
<dbReference type="PRINTS" id="PR01374">
    <property type="entry name" value="TONBPROTEIN"/>
</dbReference>
<evidence type="ECO:0000256" key="2">
    <source>
        <dbReference type="ARBA" id="ARBA00006555"/>
    </source>
</evidence>
<dbReference type="InterPro" id="IPR051045">
    <property type="entry name" value="TonB-dependent_transducer"/>
</dbReference>
<comment type="similarity">
    <text evidence="2 10">Belongs to the TonB family.</text>
</comment>
<dbReference type="InterPro" id="IPR037682">
    <property type="entry name" value="TonB_C"/>
</dbReference>
<dbReference type="EMBL" id="JBHSGG010000019">
    <property type="protein sequence ID" value="MFC4727971.1"/>
    <property type="molecule type" value="Genomic_DNA"/>
</dbReference>
<keyword evidence="6 10" id="KW-0812">Transmembrane</keyword>
<dbReference type="PANTHER" id="PTHR33446:SF2">
    <property type="entry name" value="PROTEIN TONB"/>
    <property type="match status" value="1"/>
</dbReference>
<organism evidence="13 14">
    <name type="scientific">Coralloluteibacterium thermophilum</name>
    <dbReference type="NCBI Taxonomy" id="2707049"/>
    <lineage>
        <taxon>Bacteria</taxon>
        <taxon>Pseudomonadati</taxon>
        <taxon>Pseudomonadota</taxon>
        <taxon>Gammaproteobacteria</taxon>
        <taxon>Lysobacterales</taxon>
        <taxon>Lysobacteraceae</taxon>
        <taxon>Coralloluteibacterium</taxon>
    </lineage>
</organism>
<evidence type="ECO:0000256" key="9">
    <source>
        <dbReference type="ARBA" id="ARBA00023136"/>
    </source>
</evidence>
<evidence type="ECO:0000256" key="1">
    <source>
        <dbReference type="ARBA" id="ARBA00004383"/>
    </source>
</evidence>
<dbReference type="RefSeq" id="WP_377003991.1">
    <property type="nucleotide sequence ID" value="NZ_JBHSGG010000019.1"/>
</dbReference>
<evidence type="ECO:0000256" key="3">
    <source>
        <dbReference type="ARBA" id="ARBA00022448"/>
    </source>
</evidence>
<feature type="region of interest" description="Disordered" evidence="11">
    <location>
        <begin position="62"/>
        <end position="187"/>
    </location>
</feature>
<gene>
    <name evidence="13" type="ORF">ACFO3Q_07295</name>
</gene>
<dbReference type="InterPro" id="IPR006260">
    <property type="entry name" value="TonB/TolA_C"/>
</dbReference>
<evidence type="ECO:0000256" key="6">
    <source>
        <dbReference type="ARBA" id="ARBA00022692"/>
    </source>
</evidence>
<feature type="compositionally biased region" description="Low complexity" evidence="11">
    <location>
        <begin position="137"/>
        <end position="156"/>
    </location>
</feature>
<keyword evidence="3 10" id="KW-0813">Transport</keyword>
<dbReference type="PANTHER" id="PTHR33446">
    <property type="entry name" value="PROTEIN TONB-RELATED"/>
    <property type="match status" value="1"/>
</dbReference>
<dbReference type="SUPFAM" id="SSF74653">
    <property type="entry name" value="TolA/TonB C-terminal domain"/>
    <property type="match status" value="1"/>
</dbReference>
<keyword evidence="9 10" id="KW-0472">Membrane</keyword>
<evidence type="ECO:0000256" key="5">
    <source>
        <dbReference type="ARBA" id="ARBA00022519"/>
    </source>
</evidence>
<feature type="compositionally biased region" description="Pro residues" evidence="11">
    <location>
        <begin position="75"/>
        <end position="98"/>
    </location>
</feature>
<dbReference type="InterPro" id="IPR003538">
    <property type="entry name" value="TonB"/>
</dbReference>
<dbReference type="Proteomes" id="UP001595892">
    <property type="component" value="Unassembled WGS sequence"/>
</dbReference>
<keyword evidence="4 10" id="KW-1003">Cell membrane</keyword>
<evidence type="ECO:0000259" key="12">
    <source>
        <dbReference type="PROSITE" id="PS52015"/>
    </source>
</evidence>
<evidence type="ECO:0000256" key="10">
    <source>
        <dbReference type="RuleBase" id="RU362123"/>
    </source>
</evidence>
<feature type="domain" description="TonB C-terminal" evidence="12">
    <location>
        <begin position="147"/>
        <end position="237"/>
    </location>
</feature>
<evidence type="ECO:0000313" key="13">
    <source>
        <dbReference type="EMBL" id="MFC4727971.1"/>
    </source>
</evidence>
<dbReference type="NCBIfam" id="TIGR01352">
    <property type="entry name" value="tonB_Cterm"/>
    <property type="match status" value="1"/>
</dbReference>
<comment type="subcellular location">
    <subcellularLocation>
        <location evidence="1 10">Cell inner membrane</location>
        <topology evidence="1 10">Single-pass membrane protein</topology>
        <orientation evidence="1 10">Periplasmic side</orientation>
    </subcellularLocation>
</comment>
<keyword evidence="8 10" id="KW-1133">Transmembrane helix</keyword>
<keyword evidence="7 10" id="KW-0653">Protein transport</keyword>
<evidence type="ECO:0000313" key="14">
    <source>
        <dbReference type="Proteomes" id="UP001595892"/>
    </source>
</evidence>
<feature type="region of interest" description="Disordered" evidence="11">
    <location>
        <begin position="1"/>
        <end position="25"/>
    </location>
</feature>
<protein>
    <recommendedName>
        <fullName evidence="10">Protein TonB</fullName>
    </recommendedName>
</protein>
<keyword evidence="14" id="KW-1185">Reference proteome</keyword>
<name>A0ABV9NJ07_9GAMM</name>
<keyword evidence="5 10" id="KW-0997">Cell inner membrane</keyword>
<comment type="function">
    <text evidence="10">Interacts with outer membrane receptor proteins that carry out high-affinity binding and energy dependent uptake into the periplasmic space of specific substrates. It could act to transduce energy from the cytoplasmic membrane to specific energy-requiring processes in the outer membrane, resulting in the release into the periplasm of ligands bound by these outer membrane proteins.</text>
</comment>
<reference evidence="14" key="1">
    <citation type="journal article" date="2019" name="Int. J. Syst. Evol. Microbiol.">
        <title>The Global Catalogue of Microorganisms (GCM) 10K type strain sequencing project: providing services to taxonomists for standard genome sequencing and annotation.</title>
        <authorList>
            <consortium name="The Broad Institute Genomics Platform"/>
            <consortium name="The Broad Institute Genome Sequencing Center for Infectious Disease"/>
            <person name="Wu L."/>
            <person name="Ma J."/>
        </authorList>
    </citation>
    <scope>NUCLEOTIDE SEQUENCE [LARGE SCALE GENOMIC DNA]</scope>
    <source>
        <strain evidence="14">CGMCC 1.13574</strain>
    </source>
</reference>
<dbReference type="PROSITE" id="PS52015">
    <property type="entry name" value="TONB_CTD"/>
    <property type="match status" value="1"/>
</dbReference>
<evidence type="ECO:0000256" key="8">
    <source>
        <dbReference type="ARBA" id="ARBA00022989"/>
    </source>
</evidence>
<dbReference type="Pfam" id="PF03544">
    <property type="entry name" value="TonB_C"/>
    <property type="match status" value="1"/>
</dbReference>
<accession>A0ABV9NJ07</accession>
<evidence type="ECO:0000256" key="4">
    <source>
        <dbReference type="ARBA" id="ARBA00022475"/>
    </source>
</evidence>
<sequence>MQATPPPDDTAPDPATAPPARTGWPARLGLDRPHVALLFFAGALGCGLLLTGLWVLRQPDPDAPPPAVAADSGGLPPPRVAPLPAPSSQPLDLPPLAPPVREEIEDEPPLAAAPLPPEDDFDRSGWERIGPGPAEPPAGAATATATTRSASPRADASPPPPYPSRALRRREQGETVLSVSVDADGRANRVRVIRSSGSRTLDNAAQAAVRRWRFEPAMRDGQPVEDEIQIPIGFSID</sequence>
<evidence type="ECO:0000256" key="11">
    <source>
        <dbReference type="SAM" id="MobiDB-lite"/>
    </source>
</evidence>
<feature type="transmembrane region" description="Helical" evidence="10">
    <location>
        <begin position="35"/>
        <end position="56"/>
    </location>
</feature>
<keyword evidence="10" id="KW-0735">Signal-anchor</keyword>